<dbReference type="PANTHER" id="PTHR43711:SF31">
    <property type="entry name" value="HISTIDINE KINASE"/>
    <property type="match status" value="1"/>
</dbReference>
<evidence type="ECO:0000256" key="6">
    <source>
        <dbReference type="ARBA" id="ARBA00023012"/>
    </source>
</evidence>
<dbReference type="PROSITE" id="PS50112">
    <property type="entry name" value="PAS"/>
    <property type="match status" value="1"/>
</dbReference>
<comment type="catalytic activity">
    <reaction evidence="1">
        <text>ATP + protein L-histidine = ADP + protein N-phospho-L-histidine.</text>
        <dbReference type="EC" id="2.7.13.3"/>
    </reaction>
</comment>
<dbReference type="InterPro" id="IPR003594">
    <property type="entry name" value="HATPase_dom"/>
</dbReference>
<dbReference type="CDD" id="cd00082">
    <property type="entry name" value="HisKA"/>
    <property type="match status" value="1"/>
</dbReference>
<dbReference type="Pfam" id="PF00512">
    <property type="entry name" value="HisKA"/>
    <property type="match status" value="1"/>
</dbReference>
<dbReference type="InterPro" id="IPR003661">
    <property type="entry name" value="HisK_dim/P_dom"/>
</dbReference>
<feature type="domain" description="PAS" evidence="9">
    <location>
        <begin position="72"/>
        <end position="139"/>
    </location>
</feature>
<evidence type="ECO:0000256" key="3">
    <source>
        <dbReference type="ARBA" id="ARBA00022553"/>
    </source>
</evidence>
<keyword evidence="6" id="KW-0902">Two-component regulatory system</keyword>
<evidence type="ECO:0000256" key="1">
    <source>
        <dbReference type="ARBA" id="ARBA00000085"/>
    </source>
</evidence>
<dbReference type="AlphaFoldDB" id="A0A0G1U6Q1"/>
<dbReference type="SMART" id="SM00091">
    <property type="entry name" value="PAS"/>
    <property type="match status" value="1"/>
</dbReference>
<reference evidence="10 11" key="1">
    <citation type="journal article" date="2015" name="Nature">
        <title>rRNA introns, odd ribosomes, and small enigmatic genomes across a large radiation of phyla.</title>
        <authorList>
            <person name="Brown C.T."/>
            <person name="Hug L.A."/>
            <person name="Thomas B.C."/>
            <person name="Sharon I."/>
            <person name="Castelle C.J."/>
            <person name="Singh A."/>
            <person name="Wilkins M.J."/>
            <person name="Williams K.H."/>
            <person name="Banfield J.F."/>
        </authorList>
    </citation>
    <scope>NUCLEOTIDE SEQUENCE [LARGE SCALE GENOMIC DNA]</scope>
</reference>
<dbReference type="PRINTS" id="PR00344">
    <property type="entry name" value="BCTRLSENSOR"/>
</dbReference>
<evidence type="ECO:0000256" key="5">
    <source>
        <dbReference type="ARBA" id="ARBA00022777"/>
    </source>
</evidence>
<dbReference type="Gene3D" id="1.10.287.130">
    <property type="match status" value="1"/>
</dbReference>
<dbReference type="Proteomes" id="UP000033882">
    <property type="component" value="Unassembled WGS sequence"/>
</dbReference>
<keyword evidence="4" id="KW-0808">Transferase</keyword>
<dbReference type="InterPro" id="IPR036890">
    <property type="entry name" value="HATPase_C_sf"/>
</dbReference>
<protein>
    <recommendedName>
        <fullName evidence="2">histidine kinase</fullName>
        <ecNumber evidence="2">2.7.13.3</ecNumber>
    </recommendedName>
</protein>
<dbReference type="Pfam" id="PF02518">
    <property type="entry name" value="HATPase_c"/>
    <property type="match status" value="1"/>
</dbReference>
<dbReference type="InterPro" id="IPR036097">
    <property type="entry name" value="HisK_dim/P_sf"/>
</dbReference>
<evidence type="ECO:0000313" key="10">
    <source>
        <dbReference type="EMBL" id="KKU89752.1"/>
    </source>
</evidence>
<dbReference type="FunFam" id="3.30.565.10:FF:000006">
    <property type="entry name" value="Sensor histidine kinase WalK"/>
    <property type="match status" value="1"/>
</dbReference>
<feature type="domain" description="Histidine kinase" evidence="8">
    <location>
        <begin position="208"/>
        <end position="426"/>
    </location>
</feature>
<feature type="transmembrane region" description="Helical" evidence="7">
    <location>
        <begin position="18"/>
        <end position="35"/>
    </location>
</feature>
<evidence type="ECO:0000313" key="11">
    <source>
        <dbReference type="Proteomes" id="UP000033882"/>
    </source>
</evidence>
<evidence type="ECO:0000256" key="4">
    <source>
        <dbReference type="ARBA" id="ARBA00022679"/>
    </source>
</evidence>
<dbReference type="InterPro" id="IPR004358">
    <property type="entry name" value="Sig_transdc_His_kin-like_C"/>
</dbReference>
<dbReference type="CDD" id="cd00075">
    <property type="entry name" value="HATPase"/>
    <property type="match status" value="1"/>
</dbReference>
<evidence type="ECO:0000256" key="7">
    <source>
        <dbReference type="SAM" id="Phobius"/>
    </source>
</evidence>
<dbReference type="SUPFAM" id="SSF47384">
    <property type="entry name" value="Homodimeric domain of signal transducing histidine kinase"/>
    <property type="match status" value="1"/>
</dbReference>
<evidence type="ECO:0000256" key="2">
    <source>
        <dbReference type="ARBA" id="ARBA00012438"/>
    </source>
</evidence>
<name>A0A0G1U6Q1_9BACT</name>
<dbReference type="InterPro" id="IPR000014">
    <property type="entry name" value="PAS"/>
</dbReference>
<dbReference type="PANTHER" id="PTHR43711">
    <property type="entry name" value="TWO-COMPONENT HISTIDINE KINASE"/>
    <property type="match status" value="1"/>
</dbReference>
<dbReference type="InterPro" id="IPR035965">
    <property type="entry name" value="PAS-like_dom_sf"/>
</dbReference>
<dbReference type="PROSITE" id="PS50109">
    <property type="entry name" value="HIS_KIN"/>
    <property type="match status" value="1"/>
</dbReference>
<keyword evidence="7" id="KW-0812">Transmembrane</keyword>
<sequence>MVSGMKTSYLKMPEMRPFWYFLPLAIVVLGINSFYLEPIWIVISAGIFIVMGSIILLNGVRIARLNGEIKIERNELGSIMANLLDGLIAYDQNFRIVMINKAAEQVTGVVAADVIGKMMTPEYAKDAKFTVLTQILYPSIAPSVVRRSEGGAYPQVVDMSFTNPTTELRITTDRIVDPNGVLLGFVKIIHNRTREVSMLKSKSEFIEVAAHQLRTPLTSINWIFESLAKETMPESQKEMVDMGVMAASNILKTVNDLLDVSQIEEGRYGYKFQDMDINVFAEQVLSEIMPYAQEMGIKLYLKKSANPIPVSIDPQKLGIVLSNLVSNAIKYNIENGEVTVEIEQQVEKPYVEMSIRDTGIGIPAEEMQRLFTKFFRADNAQKTVADGTGLGLYITKNIVRRHGGDIWAESQLNRGSVFHITIPTDPTLIPPQEMSFSEE</sequence>
<dbReference type="SMART" id="SM00387">
    <property type="entry name" value="HATPase_c"/>
    <property type="match status" value="1"/>
</dbReference>
<comment type="caution">
    <text evidence="10">The sequence shown here is derived from an EMBL/GenBank/DDBJ whole genome shotgun (WGS) entry which is preliminary data.</text>
</comment>
<keyword evidence="3" id="KW-0597">Phosphoprotein</keyword>
<dbReference type="InterPro" id="IPR005467">
    <property type="entry name" value="His_kinase_dom"/>
</dbReference>
<dbReference type="SMART" id="SM00388">
    <property type="entry name" value="HisKA"/>
    <property type="match status" value="1"/>
</dbReference>
<evidence type="ECO:0000259" key="8">
    <source>
        <dbReference type="PROSITE" id="PS50109"/>
    </source>
</evidence>
<gene>
    <name evidence="10" type="ORF">UY19_C0009G0001</name>
</gene>
<proteinExistence type="predicted"/>
<keyword evidence="7" id="KW-0472">Membrane</keyword>
<keyword evidence="7" id="KW-1133">Transmembrane helix</keyword>
<evidence type="ECO:0000259" key="9">
    <source>
        <dbReference type="PROSITE" id="PS50112"/>
    </source>
</evidence>
<dbReference type="CDD" id="cd00130">
    <property type="entry name" value="PAS"/>
    <property type="match status" value="1"/>
</dbReference>
<dbReference type="EC" id="2.7.13.3" evidence="2"/>
<dbReference type="Gene3D" id="3.30.450.20">
    <property type="entry name" value="PAS domain"/>
    <property type="match status" value="1"/>
</dbReference>
<dbReference type="SUPFAM" id="SSF55785">
    <property type="entry name" value="PYP-like sensor domain (PAS domain)"/>
    <property type="match status" value="1"/>
</dbReference>
<dbReference type="InterPro" id="IPR050736">
    <property type="entry name" value="Sensor_HK_Regulatory"/>
</dbReference>
<dbReference type="GO" id="GO:0000155">
    <property type="term" value="F:phosphorelay sensor kinase activity"/>
    <property type="evidence" value="ECO:0007669"/>
    <property type="project" value="InterPro"/>
</dbReference>
<feature type="transmembrane region" description="Helical" evidence="7">
    <location>
        <begin position="41"/>
        <end position="60"/>
    </location>
</feature>
<dbReference type="NCBIfam" id="TIGR00229">
    <property type="entry name" value="sensory_box"/>
    <property type="match status" value="1"/>
</dbReference>
<keyword evidence="5 10" id="KW-0418">Kinase</keyword>
<dbReference type="Gene3D" id="3.30.565.10">
    <property type="entry name" value="Histidine kinase-like ATPase, C-terminal domain"/>
    <property type="match status" value="1"/>
</dbReference>
<accession>A0A0G1U6Q1</accession>
<organism evidence="10 11">
    <name type="scientific">Candidatus Wolfebacteria bacterium GW2011_GWA2_47_9b</name>
    <dbReference type="NCBI Taxonomy" id="1619005"/>
    <lineage>
        <taxon>Bacteria</taxon>
        <taxon>Candidatus Wolfeibacteriota</taxon>
    </lineage>
</organism>
<dbReference type="EMBL" id="LCPB01000009">
    <property type="protein sequence ID" value="KKU89752.1"/>
    <property type="molecule type" value="Genomic_DNA"/>
</dbReference>
<dbReference type="SUPFAM" id="SSF55874">
    <property type="entry name" value="ATPase domain of HSP90 chaperone/DNA topoisomerase II/histidine kinase"/>
    <property type="match status" value="1"/>
</dbReference>